<name>A0A7J5BAD7_9MICO</name>
<dbReference type="InterPro" id="IPR017945">
    <property type="entry name" value="DHBP_synth_RibB-like_a/b_dom"/>
</dbReference>
<sequence length="264" mass="29420">MTEVTNISWNGGLQYQALDILRQEGGVVVSPTKVGYIIVTTDEQGLQRKFELKNRPLRKPGVVLCGSLEQLFELAEVNDEIREFYETHWRQDVLMGCILPWKSSGLDFIPEGAEPYVRDARGTSCFVVRFGTPAEKLASELWEKDRSLLFASSANPSGKGNRGVVSGIGERIAGGVDLVVEGDEYVRSIQPDTAGRYEQGVMVSFVDAEGRLVPEQRGEARRGEVVDAGEELPTLIRAGLSLPQILLNLAEQFPRWNYRHGQYY</sequence>
<keyword evidence="3" id="KW-1185">Reference proteome</keyword>
<dbReference type="InterPro" id="IPR006070">
    <property type="entry name" value="Sua5-like_dom"/>
</dbReference>
<dbReference type="OrthoDB" id="2135299at2"/>
<evidence type="ECO:0000313" key="2">
    <source>
        <dbReference type="EMBL" id="KAB1642750.1"/>
    </source>
</evidence>
<reference evidence="2 3" key="1">
    <citation type="submission" date="2019-09" db="EMBL/GenBank/DDBJ databases">
        <title>Phylogeny of genus Pseudoclavibacter and closely related genus.</title>
        <authorList>
            <person name="Li Y."/>
        </authorList>
    </citation>
    <scope>NUCLEOTIDE SEQUENCE [LARGE SCALE GENOMIC DNA]</scope>
    <source>
        <strain evidence="2 3">KCTC 13959</strain>
    </source>
</reference>
<organism evidence="2 3">
    <name type="scientific">Gulosibacter chungangensis</name>
    <dbReference type="NCBI Taxonomy" id="979746"/>
    <lineage>
        <taxon>Bacteria</taxon>
        <taxon>Bacillati</taxon>
        <taxon>Actinomycetota</taxon>
        <taxon>Actinomycetes</taxon>
        <taxon>Micrococcales</taxon>
        <taxon>Microbacteriaceae</taxon>
        <taxon>Gulosibacter</taxon>
    </lineage>
</organism>
<dbReference type="Proteomes" id="UP000433493">
    <property type="component" value="Unassembled WGS sequence"/>
</dbReference>
<protein>
    <submittedName>
        <fullName evidence="2">Translation factor (SUA5)</fullName>
    </submittedName>
</protein>
<proteinExistence type="predicted"/>
<dbReference type="AlphaFoldDB" id="A0A7J5BAD7"/>
<dbReference type="PROSITE" id="PS51163">
    <property type="entry name" value="YRDC"/>
    <property type="match status" value="1"/>
</dbReference>
<dbReference type="Pfam" id="PF01300">
    <property type="entry name" value="Sua5_yciO_yrdC"/>
    <property type="match status" value="1"/>
</dbReference>
<dbReference type="Gene3D" id="3.90.870.10">
    <property type="entry name" value="DHBP synthase"/>
    <property type="match status" value="1"/>
</dbReference>
<accession>A0A7J5BAD7</accession>
<comment type="caution">
    <text evidence="2">The sequence shown here is derived from an EMBL/GenBank/DDBJ whole genome shotgun (WGS) entry which is preliminary data.</text>
</comment>
<gene>
    <name evidence="2" type="ORF">F8O05_08785</name>
</gene>
<evidence type="ECO:0000259" key="1">
    <source>
        <dbReference type="PROSITE" id="PS51163"/>
    </source>
</evidence>
<dbReference type="EMBL" id="WBKB01000005">
    <property type="protein sequence ID" value="KAB1642750.1"/>
    <property type="molecule type" value="Genomic_DNA"/>
</dbReference>
<dbReference type="GO" id="GO:0003725">
    <property type="term" value="F:double-stranded RNA binding"/>
    <property type="evidence" value="ECO:0007669"/>
    <property type="project" value="InterPro"/>
</dbReference>
<dbReference type="SUPFAM" id="SSF55821">
    <property type="entry name" value="YrdC/RibB"/>
    <property type="match status" value="1"/>
</dbReference>
<feature type="domain" description="YrdC-like" evidence="1">
    <location>
        <begin position="11"/>
        <end position="212"/>
    </location>
</feature>
<evidence type="ECO:0000313" key="3">
    <source>
        <dbReference type="Proteomes" id="UP000433493"/>
    </source>
</evidence>